<dbReference type="InterPro" id="IPR008271">
    <property type="entry name" value="Ser/Thr_kinase_AS"/>
</dbReference>
<dbReference type="PROSITE" id="PS00107">
    <property type="entry name" value="PROTEIN_KINASE_ATP"/>
    <property type="match status" value="1"/>
</dbReference>
<evidence type="ECO:0000313" key="7">
    <source>
        <dbReference type="EMBL" id="OHT07905.1"/>
    </source>
</evidence>
<dbReference type="PANTHER" id="PTHR44329">
    <property type="entry name" value="SERINE/THREONINE-PROTEIN KINASE TNNI3K-RELATED"/>
    <property type="match status" value="1"/>
</dbReference>
<dbReference type="PANTHER" id="PTHR44329:SF298">
    <property type="entry name" value="MIXED LINEAGE KINASE DOMAIN-LIKE PROTEIN"/>
    <property type="match status" value="1"/>
</dbReference>
<dbReference type="PROSITE" id="PS00108">
    <property type="entry name" value="PROTEIN_KINASE_ST"/>
    <property type="match status" value="1"/>
</dbReference>
<dbReference type="PRINTS" id="PR00109">
    <property type="entry name" value="TYRKINASE"/>
</dbReference>
<dbReference type="GeneID" id="94826938"/>
<dbReference type="InterPro" id="IPR000719">
    <property type="entry name" value="Prot_kinase_dom"/>
</dbReference>
<evidence type="ECO:0000256" key="3">
    <source>
        <dbReference type="ARBA" id="ARBA00022840"/>
    </source>
</evidence>
<dbReference type="SMART" id="SM00220">
    <property type="entry name" value="S_TKc"/>
    <property type="match status" value="1"/>
</dbReference>
<dbReference type="InterPro" id="IPR017441">
    <property type="entry name" value="Protein_kinase_ATP_BS"/>
</dbReference>
<dbReference type="GO" id="GO:0004674">
    <property type="term" value="F:protein serine/threonine kinase activity"/>
    <property type="evidence" value="ECO:0007669"/>
    <property type="project" value="UniProtKB-KW"/>
</dbReference>
<organism evidence="7 8">
    <name type="scientific">Tritrichomonas foetus</name>
    <dbReference type="NCBI Taxonomy" id="1144522"/>
    <lineage>
        <taxon>Eukaryota</taxon>
        <taxon>Metamonada</taxon>
        <taxon>Parabasalia</taxon>
        <taxon>Tritrichomonadida</taxon>
        <taxon>Tritrichomonadidae</taxon>
        <taxon>Tritrichomonas</taxon>
    </lineage>
</organism>
<dbReference type="AlphaFoldDB" id="A0A1J4K8S8"/>
<dbReference type="InterPro" id="IPR011009">
    <property type="entry name" value="Kinase-like_dom_sf"/>
</dbReference>
<feature type="binding site" evidence="4">
    <location>
        <position position="53"/>
    </location>
    <ligand>
        <name>ATP</name>
        <dbReference type="ChEBI" id="CHEBI:30616"/>
    </ligand>
</feature>
<keyword evidence="3 4" id="KW-0067">ATP-binding</keyword>
<dbReference type="OrthoDB" id="4062651at2759"/>
<dbReference type="InterPro" id="IPR051681">
    <property type="entry name" value="Ser/Thr_Kinases-Pseudokinases"/>
</dbReference>
<name>A0A1J4K8S8_9EUKA</name>
<dbReference type="PROSITE" id="PS50011">
    <property type="entry name" value="PROTEIN_KINASE_DOM"/>
    <property type="match status" value="1"/>
</dbReference>
<dbReference type="RefSeq" id="XP_068361041.1">
    <property type="nucleotide sequence ID" value="XM_068492234.1"/>
</dbReference>
<proteinExistence type="inferred from homology"/>
<sequence>MKVTFHKMIEIKKYFDLDEMNPIGEGGFGVVFRGHRKIGMKNHSSTIDDVVVKYLKDKNSKDGDTNDHQRFFYRELSTQSSLDHMAVLPILNYQIMCEDDPRIGFVMPFMKNGSLRNVLKLESSGMKPEEWNETKRAICIFGIAAGMAFCHQNDIIHRDLKTDNILLDENMYPKISDFGLAKIVDENVKKECNQTLGVGTMYYMAPEVMDGEGDYNFKADVFSYSMILYEIISCEIPYSKEKFNLFKFLNNDKRPPLDKSLFPPYFYELIQRCWDRDPNFRPSFKDIIKEMYENVDSIFTREFFNDLNLNELMDYMDDVISGIDL</sequence>
<dbReference type="SUPFAM" id="SSF56112">
    <property type="entry name" value="Protein kinase-like (PK-like)"/>
    <property type="match status" value="1"/>
</dbReference>
<evidence type="ECO:0000256" key="4">
    <source>
        <dbReference type="PROSITE-ProRule" id="PRU10141"/>
    </source>
</evidence>
<feature type="domain" description="Protein kinase" evidence="6">
    <location>
        <begin position="17"/>
        <end position="304"/>
    </location>
</feature>
<keyword evidence="1 5" id="KW-0808">Transferase</keyword>
<keyword evidence="1 5" id="KW-0723">Serine/threonine-protein kinase</keyword>
<dbReference type="InterPro" id="IPR001245">
    <property type="entry name" value="Ser-Thr/Tyr_kinase_cat_dom"/>
</dbReference>
<keyword evidence="2 4" id="KW-0547">Nucleotide-binding</keyword>
<dbReference type="EMBL" id="MLAK01000682">
    <property type="protein sequence ID" value="OHT07905.1"/>
    <property type="molecule type" value="Genomic_DNA"/>
</dbReference>
<evidence type="ECO:0000256" key="2">
    <source>
        <dbReference type="ARBA" id="ARBA00022741"/>
    </source>
</evidence>
<evidence type="ECO:0000259" key="6">
    <source>
        <dbReference type="PROSITE" id="PS50011"/>
    </source>
</evidence>
<evidence type="ECO:0000313" key="8">
    <source>
        <dbReference type="Proteomes" id="UP000179807"/>
    </source>
</evidence>
<comment type="caution">
    <text evidence="7">The sequence shown here is derived from an EMBL/GenBank/DDBJ whole genome shotgun (WGS) entry which is preliminary data.</text>
</comment>
<keyword evidence="8" id="KW-1185">Reference proteome</keyword>
<dbReference type="Gene3D" id="1.10.510.10">
    <property type="entry name" value="Transferase(Phosphotransferase) domain 1"/>
    <property type="match status" value="1"/>
</dbReference>
<keyword evidence="1 5" id="KW-0418">Kinase</keyword>
<dbReference type="GO" id="GO:0005524">
    <property type="term" value="F:ATP binding"/>
    <property type="evidence" value="ECO:0007669"/>
    <property type="project" value="UniProtKB-UniRule"/>
</dbReference>
<accession>A0A1J4K8S8</accession>
<reference evidence="7" key="1">
    <citation type="submission" date="2016-10" db="EMBL/GenBank/DDBJ databases">
        <authorList>
            <person name="Benchimol M."/>
            <person name="Almeida L.G."/>
            <person name="Vasconcelos A.T."/>
            <person name="Perreira-Neves A."/>
            <person name="Rosa I.A."/>
            <person name="Tasca T."/>
            <person name="Bogo M.R."/>
            <person name="de Souza W."/>
        </authorList>
    </citation>
    <scope>NUCLEOTIDE SEQUENCE [LARGE SCALE GENOMIC DNA]</scope>
    <source>
        <strain evidence="7">K</strain>
    </source>
</reference>
<protein>
    <recommendedName>
        <fullName evidence="6">Protein kinase domain-containing protein</fullName>
    </recommendedName>
</protein>
<dbReference type="Proteomes" id="UP000179807">
    <property type="component" value="Unassembled WGS sequence"/>
</dbReference>
<dbReference type="Pfam" id="PF07714">
    <property type="entry name" value="PK_Tyr_Ser-Thr"/>
    <property type="match status" value="1"/>
</dbReference>
<comment type="similarity">
    <text evidence="5">Belongs to the protein kinase superfamily.</text>
</comment>
<evidence type="ECO:0000256" key="5">
    <source>
        <dbReference type="RuleBase" id="RU000304"/>
    </source>
</evidence>
<gene>
    <name evidence="7" type="ORF">TRFO_05009</name>
</gene>
<dbReference type="VEuPathDB" id="TrichDB:TRFO_05009"/>
<evidence type="ECO:0000256" key="1">
    <source>
        <dbReference type="ARBA" id="ARBA00022527"/>
    </source>
</evidence>